<reference evidence="1" key="1">
    <citation type="journal article" date="2013" name="Int. J. Syst. Evol. Microbiol.">
        <title>Polycladomyces abyssicola gen. nov., sp. nov., a thermophilic filamentous bacterium isolated from hemipelagic sediment.</title>
        <authorList>
            <person name="Tsubouchi T."/>
            <person name="Shimane Y."/>
            <person name="Mori K."/>
            <person name="Usui K."/>
            <person name="Hiraki T."/>
            <person name="Tame A."/>
            <person name="Uematsu K."/>
            <person name="Maruyama T."/>
            <person name="Hatada Y."/>
        </authorList>
    </citation>
    <scope>NUCLEOTIDE SEQUENCE</scope>
    <source>
        <strain evidence="1">JIR-001</strain>
    </source>
</reference>
<proteinExistence type="predicted"/>
<keyword evidence="2" id="KW-1185">Reference proteome</keyword>
<reference evidence="1" key="2">
    <citation type="journal article" date="2021" name="Microbiol. Resour. Announc.">
        <title>Complete Genome Sequence of Polycladomyces abyssicola JIR-001T, Isolated from Hemipelagic Sediment in Deep Seawater.</title>
        <authorList>
            <person name="Tsubouchi T."/>
            <person name="Kaneko Y."/>
        </authorList>
    </citation>
    <scope>NUCLEOTIDE SEQUENCE</scope>
    <source>
        <strain evidence="1">JIR-001</strain>
    </source>
</reference>
<protein>
    <submittedName>
        <fullName evidence="1">Uncharacterized protein</fullName>
    </submittedName>
</protein>
<name>A0A8D5ZKH9_9BACL</name>
<dbReference type="EMBL" id="AP024601">
    <property type="protein sequence ID" value="BCU81509.1"/>
    <property type="molecule type" value="Genomic_DNA"/>
</dbReference>
<gene>
    <name evidence="1" type="ORF">JIR001_12920</name>
</gene>
<accession>A0A8D5ZKH9</accession>
<organism evidence="1 2">
    <name type="scientific">Polycladomyces abyssicola</name>
    <dbReference type="NCBI Taxonomy" id="1125966"/>
    <lineage>
        <taxon>Bacteria</taxon>
        <taxon>Bacillati</taxon>
        <taxon>Bacillota</taxon>
        <taxon>Bacilli</taxon>
        <taxon>Bacillales</taxon>
        <taxon>Thermoactinomycetaceae</taxon>
        <taxon>Polycladomyces</taxon>
    </lineage>
</organism>
<sequence>MKIKPIRKFKPTHRVGKAVDKVGQQLFFVQLKWKTFQKAPRRALGASAVGQITNAEAGSCGGTGLFGDLGFIFCTMG</sequence>
<dbReference type="Proteomes" id="UP000677436">
    <property type="component" value="Chromosome"/>
</dbReference>
<dbReference type="RefSeq" id="WP_212774727.1">
    <property type="nucleotide sequence ID" value="NZ_AP024601.1"/>
</dbReference>
<dbReference type="AlphaFoldDB" id="A0A8D5ZKH9"/>
<evidence type="ECO:0000313" key="2">
    <source>
        <dbReference type="Proteomes" id="UP000677436"/>
    </source>
</evidence>
<evidence type="ECO:0000313" key="1">
    <source>
        <dbReference type="EMBL" id="BCU81509.1"/>
    </source>
</evidence>
<dbReference type="KEGG" id="pabs:JIR001_12920"/>